<organism evidence="7 9">
    <name type="scientific">Cercospora beticola</name>
    <name type="common">Sugarbeet leaf spot fungus</name>
    <dbReference type="NCBI Taxonomy" id="122368"/>
    <lineage>
        <taxon>Eukaryota</taxon>
        <taxon>Fungi</taxon>
        <taxon>Dikarya</taxon>
        <taxon>Ascomycota</taxon>
        <taxon>Pezizomycotina</taxon>
        <taxon>Dothideomycetes</taxon>
        <taxon>Dothideomycetidae</taxon>
        <taxon>Mycosphaerellales</taxon>
        <taxon>Mycosphaerellaceae</taxon>
        <taxon>Cercospora</taxon>
    </lineage>
</organism>
<dbReference type="GO" id="GO:0016020">
    <property type="term" value="C:membrane"/>
    <property type="evidence" value="ECO:0007669"/>
    <property type="project" value="UniProtKB-SubCell"/>
</dbReference>
<sequence length="248" mass="25926">MADDAFAPIAGFLTSLLDPKSPRTSREDPEPTTRTRRSRTQTEPEPIPSSAATAPTPAEPSTSTVVVVTSTSAVAPSATSTTSLTTSLEQSSSTTSSPATTTTSVPTAAVSASPPSQNSPNTGAIAGGVVGGLAVLAILTLGLVWLLRRPRKTANEKAVGKDEYQGSVVSLVAYGKDVPESRRSDSIWDSRPHSPPRAIPPAHLPAPPLIYVTDECDTRQLLCELPGSEPVAEMESAQKYHAYRPKPS</sequence>
<dbReference type="Proteomes" id="UP001302367">
    <property type="component" value="Chromosome 7"/>
</dbReference>
<feature type="region of interest" description="Disordered" evidence="5">
    <location>
        <begin position="1"/>
        <end position="121"/>
    </location>
</feature>
<evidence type="ECO:0000256" key="4">
    <source>
        <dbReference type="ARBA" id="ARBA00023136"/>
    </source>
</evidence>
<keyword evidence="2 6" id="KW-0812">Transmembrane</keyword>
<dbReference type="PANTHER" id="PTHR15549:SF30">
    <property type="entry name" value="MID2 DOMAIN-CONTAINING PROTEIN"/>
    <property type="match status" value="1"/>
</dbReference>
<proteinExistence type="predicted"/>
<feature type="compositionally biased region" description="Pro residues" evidence="5">
    <location>
        <begin position="193"/>
        <end position="204"/>
    </location>
</feature>
<evidence type="ECO:0000256" key="2">
    <source>
        <dbReference type="ARBA" id="ARBA00022692"/>
    </source>
</evidence>
<evidence type="ECO:0000313" key="9">
    <source>
        <dbReference type="Proteomes" id="UP000230605"/>
    </source>
</evidence>
<protein>
    <recommendedName>
        <fullName evidence="11">Mid2 domain-containing protein</fullName>
    </recommendedName>
</protein>
<evidence type="ECO:0000313" key="8">
    <source>
        <dbReference type="EMBL" id="WPB06184.1"/>
    </source>
</evidence>
<feature type="region of interest" description="Disordered" evidence="5">
    <location>
        <begin position="181"/>
        <end position="204"/>
    </location>
</feature>
<comment type="subcellular location">
    <subcellularLocation>
        <location evidence="1">Membrane</location>
        <topology evidence="1">Single-pass membrane protein</topology>
    </subcellularLocation>
</comment>
<reference evidence="8 10" key="2">
    <citation type="submission" date="2023-09" db="EMBL/GenBank/DDBJ databases">
        <title>Complete-Gapless Cercospora beticola genome.</title>
        <authorList>
            <person name="Wyatt N.A."/>
            <person name="Spanner R.E."/>
            <person name="Bolton M.D."/>
        </authorList>
    </citation>
    <scope>NUCLEOTIDE SEQUENCE [LARGE SCALE GENOMIC DNA]</scope>
    <source>
        <strain evidence="8">Cb09-40</strain>
    </source>
</reference>
<evidence type="ECO:0000256" key="5">
    <source>
        <dbReference type="SAM" id="MobiDB-lite"/>
    </source>
</evidence>
<feature type="transmembrane region" description="Helical" evidence="6">
    <location>
        <begin position="124"/>
        <end position="147"/>
    </location>
</feature>
<feature type="compositionally biased region" description="Low complexity" evidence="5">
    <location>
        <begin position="41"/>
        <end position="116"/>
    </location>
</feature>
<evidence type="ECO:0000256" key="3">
    <source>
        <dbReference type="ARBA" id="ARBA00022989"/>
    </source>
</evidence>
<evidence type="ECO:0000256" key="6">
    <source>
        <dbReference type="SAM" id="Phobius"/>
    </source>
</evidence>
<dbReference type="AlphaFoldDB" id="A0A2G5HIK8"/>
<evidence type="ECO:0000313" key="7">
    <source>
        <dbReference type="EMBL" id="PIA92345.1"/>
    </source>
</evidence>
<feature type="compositionally biased region" description="Basic and acidic residues" evidence="5">
    <location>
        <begin position="20"/>
        <end position="33"/>
    </location>
</feature>
<keyword evidence="4 6" id="KW-0472">Membrane</keyword>
<evidence type="ECO:0000313" key="10">
    <source>
        <dbReference type="Proteomes" id="UP001302367"/>
    </source>
</evidence>
<dbReference type="InterPro" id="IPR051694">
    <property type="entry name" value="Immunoregulatory_rcpt-like"/>
</dbReference>
<dbReference type="Proteomes" id="UP000230605">
    <property type="component" value="Chromosome 7"/>
</dbReference>
<evidence type="ECO:0000256" key="1">
    <source>
        <dbReference type="ARBA" id="ARBA00004167"/>
    </source>
</evidence>
<dbReference type="PANTHER" id="PTHR15549">
    <property type="entry name" value="PAIRED IMMUNOGLOBULIN-LIKE TYPE 2 RECEPTOR"/>
    <property type="match status" value="1"/>
</dbReference>
<dbReference type="EMBL" id="LKMD01000106">
    <property type="protein sequence ID" value="PIA92345.1"/>
    <property type="molecule type" value="Genomic_DNA"/>
</dbReference>
<keyword evidence="10" id="KW-1185">Reference proteome</keyword>
<dbReference type="OrthoDB" id="3650373at2759"/>
<evidence type="ECO:0008006" key="11">
    <source>
        <dbReference type="Google" id="ProtNLM"/>
    </source>
</evidence>
<keyword evidence="3 6" id="KW-1133">Transmembrane helix</keyword>
<reference evidence="7 9" key="1">
    <citation type="submission" date="2015-10" db="EMBL/GenBank/DDBJ databases">
        <title>The cercosporin biosynthetic gene cluster was horizontally transferred to several fungal lineages and shown to be expanded in Cercospora beticola based on microsynteny with recipient genomes.</title>
        <authorList>
            <person name="De Jonge R."/>
            <person name="Ebert M.K."/>
            <person name="Suttle J.C."/>
            <person name="Jurick Ii W.M."/>
            <person name="Secor G.A."/>
            <person name="Thomma B.P."/>
            <person name="Van De Peer Y."/>
            <person name="Bolton M.D."/>
        </authorList>
    </citation>
    <scope>NUCLEOTIDE SEQUENCE [LARGE SCALE GENOMIC DNA]</scope>
    <source>
        <strain evidence="7 9">09-40</strain>
    </source>
</reference>
<accession>A0A2G5HIK8</accession>
<gene>
    <name evidence="7" type="ORF">CB0940_09497</name>
    <name evidence="8" type="ORF">RHO25_010841</name>
</gene>
<dbReference type="GO" id="GO:0071944">
    <property type="term" value="C:cell periphery"/>
    <property type="evidence" value="ECO:0007669"/>
    <property type="project" value="UniProtKB-ARBA"/>
</dbReference>
<dbReference type="EMBL" id="CP134190">
    <property type="protein sequence ID" value="WPB06184.1"/>
    <property type="molecule type" value="Genomic_DNA"/>
</dbReference>
<feature type="compositionally biased region" description="Basic and acidic residues" evidence="5">
    <location>
        <begin position="181"/>
        <end position="192"/>
    </location>
</feature>
<name>A0A2G5HIK8_CERBT</name>